<dbReference type="AlphaFoldDB" id="A0A6I2F4R2"/>
<dbReference type="Pfam" id="PF00583">
    <property type="entry name" value="Acetyltransf_1"/>
    <property type="match status" value="1"/>
</dbReference>
<evidence type="ECO:0000259" key="1">
    <source>
        <dbReference type="PROSITE" id="PS51186"/>
    </source>
</evidence>
<gene>
    <name evidence="2" type="ORF">GE115_02345</name>
</gene>
<dbReference type="Gene3D" id="3.40.630.30">
    <property type="match status" value="1"/>
</dbReference>
<dbReference type="CDD" id="cd04301">
    <property type="entry name" value="NAT_SF"/>
    <property type="match status" value="1"/>
</dbReference>
<dbReference type="PROSITE" id="PS51186">
    <property type="entry name" value="GNAT"/>
    <property type="match status" value="1"/>
</dbReference>
<evidence type="ECO:0000313" key="3">
    <source>
        <dbReference type="Proteomes" id="UP000431080"/>
    </source>
</evidence>
<reference evidence="2 3" key="1">
    <citation type="submission" date="2019-10" db="EMBL/GenBank/DDBJ databases">
        <authorList>
            <person name="Nie G."/>
            <person name="Ming H."/>
            <person name="Yi B."/>
        </authorList>
    </citation>
    <scope>NUCLEOTIDE SEQUENCE [LARGE SCALE GENOMIC DNA]</scope>
    <source>
        <strain evidence="2 3">CFH 90414</strain>
    </source>
</reference>
<feature type="domain" description="N-acetyltransferase" evidence="1">
    <location>
        <begin position="42"/>
        <end position="197"/>
    </location>
</feature>
<comment type="caution">
    <text evidence="2">The sequence shown here is derived from an EMBL/GenBank/DDBJ whole genome shotgun (WGS) entry which is preliminary data.</text>
</comment>
<dbReference type="InterPro" id="IPR000182">
    <property type="entry name" value="GNAT_dom"/>
</dbReference>
<keyword evidence="3" id="KW-1185">Reference proteome</keyword>
<dbReference type="InterPro" id="IPR016181">
    <property type="entry name" value="Acyl_CoA_acyltransferase"/>
</dbReference>
<dbReference type="Proteomes" id="UP000431080">
    <property type="component" value="Unassembled WGS sequence"/>
</dbReference>
<keyword evidence="2" id="KW-0808">Transferase</keyword>
<sequence>MLPAGAEGGPTPVEIRPIRLPVAGSTGPDGELAAYAELIGSIDLETLGTADLARSVTELRVDLAGADEHREHLALGAFEDGALVGMAELEWERDDDASTAYLPLLGVAVSHRRRGIGTRLLEQAERAATQAGRPTLVLSGEHRLDADDGSGARLRAPQGDASIRRDDAAAAFATAHGYALGQLDRISRLHVAGRRAEFAARLSALGDASPFRVATWIDEAPEDVVDSLAHAHERMSVDAPSGAISYELEHWDAERVRADERRCAEMGRITLTAAAITADGTVAGFTVLSLLPGSEAVEQWDTLVLAAHRGHGLGLRLKLANLVQLAEVDEARGPVYTWNADENAHMLAINLALGFEPFALESVWQRP</sequence>
<organism evidence="2 3">
    <name type="scientific">Agromyces agglutinans</name>
    <dbReference type="NCBI Taxonomy" id="2662258"/>
    <lineage>
        <taxon>Bacteria</taxon>
        <taxon>Bacillati</taxon>
        <taxon>Actinomycetota</taxon>
        <taxon>Actinomycetes</taxon>
        <taxon>Micrococcales</taxon>
        <taxon>Microbacteriaceae</taxon>
        <taxon>Agromyces</taxon>
    </lineage>
</organism>
<dbReference type="GO" id="GO:0016747">
    <property type="term" value="F:acyltransferase activity, transferring groups other than amino-acyl groups"/>
    <property type="evidence" value="ECO:0007669"/>
    <property type="project" value="InterPro"/>
</dbReference>
<accession>A0A6I2F4R2</accession>
<proteinExistence type="predicted"/>
<dbReference type="SUPFAM" id="SSF55729">
    <property type="entry name" value="Acyl-CoA N-acyltransferases (Nat)"/>
    <property type="match status" value="2"/>
</dbReference>
<protein>
    <submittedName>
        <fullName evidence="2">GNAT family N-acetyltransferase</fullName>
    </submittedName>
</protein>
<dbReference type="EMBL" id="WJIF01000001">
    <property type="protein sequence ID" value="MRG58717.1"/>
    <property type="molecule type" value="Genomic_DNA"/>
</dbReference>
<evidence type="ECO:0000313" key="2">
    <source>
        <dbReference type="EMBL" id="MRG58717.1"/>
    </source>
</evidence>
<name>A0A6I2F4R2_9MICO</name>